<evidence type="ECO:0000313" key="7">
    <source>
        <dbReference type="Proteomes" id="UP000663823"/>
    </source>
</evidence>
<dbReference type="InterPro" id="IPR050927">
    <property type="entry name" value="TRPM"/>
</dbReference>
<protein>
    <recommendedName>
        <fullName evidence="5">TRPM-like domain-containing protein</fullName>
    </recommendedName>
</protein>
<dbReference type="InterPro" id="IPR057366">
    <property type="entry name" value="TRPM-like"/>
</dbReference>
<organism evidence="6 7">
    <name type="scientific">Rotaria sordida</name>
    <dbReference type="NCBI Taxonomy" id="392033"/>
    <lineage>
        <taxon>Eukaryota</taxon>
        <taxon>Metazoa</taxon>
        <taxon>Spiralia</taxon>
        <taxon>Gnathifera</taxon>
        <taxon>Rotifera</taxon>
        <taxon>Eurotatoria</taxon>
        <taxon>Bdelloidea</taxon>
        <taxon>Philodinida</taxon>
        <taxon>Philodinidae</taxon>
        <taxon>Rotaria</taxon>
    </lineage>
</organism>
<keyword evidence="4" id="KW-0472">Membrane</keyword>
<name>A0A819X1T4_9BILA</name>
<keyword evidence="2" id="KW-0812">Transmembrane</keyword>
<sequence length="541" mass="62966">MNSTAVTIVVGGDFDAIHQIYRDLKNRIPVIIINDSGGVADYFNRWLLSTKHLKTGRYHDPVLYGTDELHVINVEPFLNDNKKNQKSRTNIEMMNIDASTTALHDLFQAYNVELKTDLEKIWNDENDLQRRKGLESKINKNKNERDLEDALTQVRYCLQPAVRCLITSFNLNSATDLSEKIFESIGNSLEILTGNSGKQNIAASFLELSMDWNCIHVAKALVLKNSLRNIPNREDAFIKALDDNLPTFIYEFLRLGIEPSEIFFPPIKPSPKQPRYITFLKRLYNDEVVNRDETHLKFFIHSDKEIKTKKIDTLKTLNKVLRNLIGDYMYELYFETEEEKTNDRIKWGLIKGSIQPQPYDYDDTDKKGQSYDATIRYARKYIMRDLFLWAILMNYIDMAKVFLSFMDYRICSALIATKILKKYYSVAIYGELKDGYEKSFKYFEKYAIDCINKCDDHDINRTCYIVLQRNELYGYVTCLQVASDADDKLFISAPSCVEAMRNVFYDKLFPEQTKGNIYSPSNLSNNRISVKVQPKDRKFSP</sequence>
<accession>A0A819X1T4</accession>
<evidence type="ECO:0000256" key="2">
    <source>
        <dbReference type="ARBA" id="ARBA00022692"/>
    </source>
</evidence>
<dbReference type="GO" id="GO:0099604">
    <property type="term" value="F:ligand-gated calcium channel activity"/>
    <property type="evidence" value="ECO:0007669"/>
    <property type="project" value="TreeGrafter"/>
</dbReference>
<dbReference type="AlphaFoldDB" id="A0A819X1T4"/>
<dbReference type="PANTHER" id="PTHR13800">
    <property type="entry name" value="TRANSIENT RECEPTOR POTENTIAL CATION CHANNEL, SUBFAMILY M, MEMBER 6"/>
    <property type="match status" value="1"/>
</dbReference>
<dbReference type="Pfam" id="PF25508">
    <property type="entry name" value="TRPM2"/>
    <property type="match status" value="1"/>
</dbReference>
<comment type="subcellular location">
    <subcellularLocation>
        <location evidence="1">Membrane</location>
        <topology evidence="1">Multi-pass membrane protein</topology>
    </subcellularLocation>
</comment>
<dbReference type="EMBL" id="CAJOAX010013382">
    <property type="protein sequence ID" value="CAF4129623.1"/>
    <property type="molecule type" value="Genomic_DNA"/>
</dbReference>
<dbReference type="GO" id="GO:0005886">
    <property type="term" value="C:plasma membrane"/>
    <property type="evidence" value="ECO:0007669"/>
    <property type="project" value="TreeGrafter"/>
</dbReference>
<feature type="domain" description="TRPM-like" evidence="5">
    <location>
        <begin position="304"/>
        <end position="492"/>
    </location>
</feature>
<dbReference type="PANTHER" id="PTHR13800:SF12">
    <property type="entry name" value="TRANSIENT RECEPTOR POTENTIAL CATION CHANNEL SUBFAMILY M MEMBER-LIKE 2"/>
    <property type="match status" value="1"/>
</dbReference>
<evidence type="ECO:0000256" key="4">
    <source>
        <dbReference type="ARBA" id="ARBA00023136"/>
    </source>
</evidence>
<comment type="caution">
    <text evidence="6">The sequence shown here is derived from an EMBL/GenBank/DDBJ whole genome shotgun (WGS) entry which is preliminary data.</text>
</comment>
<gene>
    <name evidence="6" type="ORF">OTI717_LOCUS35214</name>
</gene>
<evidence type="ECO:0000256" key="3">
    <source>
        <dbReference type="ARBA" id="ARBA00022989"/>
    </source>
</evidence>
<evidence type="ECO:0000259" key="5">
    <source>
        <dbReference type="Pfam" id="PF25508"/>
    </source>
</evidence>
<proteinExistence type="predicted"/>
<reference evidence="6" key="1">
    <citation type="submission" date="2021-02" db="EMBL/GenBank/DDBJ databases">
        <authorList>
            <person name="Nowell W R."/>
        </authorList>
    </citation>
    <scope>NUCLEOTIDE SEQUENCE</scope>
</reference>
<evidence type="ECO:0000313" key="6">
    <source>
        <dbReference type="EMBL" id="CAF4129623.1"/>
    </source>
</evidence>
<keyword evidence="3" id="KW-1133">Transmembrane helix</keyword>
<evidence type="ECO:0000256" key="1">
    <source>
        <dbReference type="ARBA" id="ARBA00004141"/>
    </source>
</evidence>
<dbReference type="Proteomes" id="UP000663823">
    <property type="component" value="Unassembled WGS sequence"/>
</dbReference>